<evidence type="ECO:0000256" key="1">
    <source>
        <dbReference type="SAM" id="Phobius"/>
    </source>
</evidence>
<proteinExistence type="predicted"/>
<gene>
    <name evidence="2" type="ORF">BHLFYP23_00248</name>
</gene>
<evidence type="ECO:0000313" key="2">
    <source>
        <dbReference type="EMBL" id="VYT12327.1"/>
    </source>
</evidence>
<reference evidence="2" key="1">
    <citation type="submission" date="2019-11" db="EMBL/GenBank/DDBJ databases">
        <authorList>
            <person name="Feng L."/>
        </authorList>
    </citation>
    <scope>NUCLEOTIDE SEQUENCE</scope>
    <source>
        <strain evidence="2">BhanseniiLFYP23</strain>
    </source>
</reference>
<feature type="transmembrane region" description="Helical" evidence="1">
    <location>
        <begin position="12"/>
        <end position="37"/>
    </location>
</feature>
<protein>
    <recommendedName>
        <fullName evidence="3">DUF4064 domain-containing protein</fullName>
    </recommendedName>
</protein>
<keyword evidence="1" id="KW-0472">Membrane</keyword>
<dbReference type="EMBL" id="CACRSY010000012">
    <property type="protein sequence ID" value="VYT12327.1"/>
    <property type="molecule type" value="Genomic_DNA"/>
</dbReference>
<evidence type="ECO:0008006" key="3">
    <source>
        <dbReference type="Google" id="ProtNLM"/>
    </source>
</evidence>
<feature type="transmembrane region" description="Helical" evidence="1">
    <location>
        <begin position="117"/>
        <end position="137"/>
    </location>
</feature>
<dbReference type="RefSeq" id="WP_156342431.1">
    <property type="nucleotide sequence ID" value="NZ_CACRSY010000012.1"/>
</dbReference>
<keyword evidence="1" id="KW-0812">Transmembrane</keyword>
<name>A0A6N2U441_BLAHA</name>
<feature type="transmembrane region" description="Helical" evidence="1">
    <location>
        <begin position="92"/>
        <end position="111"/>
    </location>
</feature>
<dbReference type="AlphaFoldDB" id="A0A6N2U441"/>
<sequence>MTKRAPGRTFLMVVGIFLIIGGVSAMVTSAMNFVMIGQEEFALILEQTLQQVGISKTTFQISIVLTAIQSVINVVTGIIGVANSKKIEKASLCYICGIVLIVFALICNAYSAFSGAFSIFSVIFSLILPLLYFWGALKNRQALQEEQGTVVR</sequence>
<organism evidence="2">
    <name type="scientific">Blautia hansenii</name>
    <name type="common">Ruminococcus hansenii</name>
    <dbReference type="NCBI Taxonomy" id="1322"/>
    <lineage>
        <taxon>Bacteria</taxon>
        <taxon>Bacillati</taxon>
        <taxon>Bacillota</taxon>
        <taxon>Clostridia</taxon>
        <taxon>Lachnospirales</taxon>
        <taxon>Lachnospiraceae</taxon>
        <taxon>Blautia</taxon>
    </lineage>
</organism>
<keyword evidence="1" id="KW-1133">Transmembrane helix</keyword>
<feature type="transmembrane region" description="Helical" evidence="1">
    <location>
        <begin position="57"/>
        <end position="80"/>
    </location>
</feature>
<accession>A0A6N2U441</accession>